<sequence length="104" mass="11681">MTSKHAEVKKLLFLLAGLLMIVFLGALGYQKIEKMSLIDSLYMAIITLSTVGYREVHPLSDKGKVFTIIFIITGIALMSYTVFTALNFCLKPLLKTYFPEEGKE</sequence>
<gene>
    <name evidence="3" type="ORF">ENQ77_04445</name>
    <name evidence="4" type="ORF">ENU66_00350</name>
</gene>
<keyword evidence="1" id="KW-1133">Transmembrane helix</keyword>
<protein>
    <submittedName>
        <fullName evidence="3">Two pore domain potassium channel family protein</fullName>
    </submittedName>
</protein>
<feature type="transmembrane region" description="Helical" evidence="1">
    <location>
        <begin position="65"/>
        <end position="86"/>
    </location>
</feature>
<accession>A0A7C2K3R1</accession>
<keyword evidence="1" id="KW-0812">Transmembrane</keyword>
<dbReference type="SUPFAM" id="SSF81324">
    <property type="entry name" value="Voltage-gated potassium channels"/>
    <property type="match status" value="1"/>
</dbReference>
<evidence type="ECO:0000313" key="3">
    <source>
        <dbReference type="EMBL" id="HEN27901.1"/>
    </source>
</evidence>
<dbReference type="InterPro" id="IPR013099">
    <property type="entry name" value="K_chnl_dom"/>
</dbReference>
<feature type="domain" description="Potassium channel" evidence="2">
    <location>
        <begin position="18"/>
        <end position="88"/>
    </location>
</feature>
<evidence type="ECO:0000313" key="4">
    <source>
        <dbReference type="EMBL" id="HGL16784.1"/>
    </source>
</evidence>
<evidence type="ECO:0000256" key="1">
    <source>
        <dbReference type="SAM" id="Phobius"/>
    </source>
</evidence>
<dbReference type="PANTHER" id="PTHR43833:SF9">
    <property type="entry name" value="POTASSIUM CHANNEL PROTEIN YUGO-RELATED"/>
    <property type="match status" value="1"/>
</dbReference>
<name>A0A7C2K3R1_UNCW3</name>
<feature type="transmembrane region" description="Helical" evidence="1">
    <location>
        <begin position="12"/>
        <end position="29"/>
    </location>
</feature>
<dbReference type="AlphaFoldDB" id="A0A7C2K3R1"/>
<dbReference type="Pfam" id="PF07885">
    <property type="entry name" value="Ion_trans_2"/>
    <property type="match status" value="1"/>
</dbReference>
<keyword evidence="1" id="KW-0472">Membrane</keyword>
<dbReference type="PANTHER" id="PTHR43833">
    <property type="entry name" value="POTASSIUM CHANNEL PROTEIN 2-RELATED-RELATED"/>
    <property type="match status" value="1"/>
</dbReference>
<dbReference type="EMBL" id="DSOL01000132">
    <property type="protein sequence ID" value="HEN27901.1"/>
    <property type="molecule type" value="Genomic_DNA"/>
</dbReference>
<dbReference type="Gene3D" id="1.10.287.70">
    <property type="match status" value="1"/>
</dbReference>
<dbReference type="EMBL" id="DTDJ01000006">
    <property type="protein sequence ID" value="HGL16784.1"/>
    <property type="molecule type" value="Genomic_DNA"/>
</dbReference>
<reference evidence="3" key="1">
    <citation type="journal article" date="2020" name="mSystems">
        <title>Genome- and Community-Level Interaction Insights into Carbon Utilization and Element Cycling Functions of Hydrothermarchaeota in Hydrothermal Sediment.</title>
        <authorList>
            <person name="Zhou Z."/>
            <person name="Liu Y."/>
            <person name="Xu W."/>
            <person name="Pan J."/>
            <person name="Luo Z.H."/>
            <person name="Li M."/>
        </authorList>
    </citation>
    <scope>NUCLEOTIDE SEQUENCE [LARGE SCALE GENOMIC DNA]</scope>
    <source>
        <strain evidence="3">SpSt-34</strain>
        <strain evidence="4">SpSt-69</strain>
    </source>
</reference>
<dbReference type="GO" id="GO:0034220">
    <property type="term" value="P:monoatomic ion transmembrane transport"/>
    <property type="evidence" value="ECO:0007669"/>
    <property type="project" value="UniProtKB-KW"/>
</dbReference>
<keyword evidence="3" id="KW-0406">Ion transport</keyword>
<keyword evidence="3" id="KW-0813">Transport</keyword>
<organism evidence="3">
    <name type="scientific">candidate division WOR-3 bacterium</name>
    <dbReference type="NCBI Taxonomy" id="2052148"/>
    <lineage>
        <taxon>Bacteria</taxon>
        <taxon>Bacteria division WOR-3</taxon>
    </lineage>
</organism>
<proteinExistence type="predicted"/>
<comment type="caution">
    <text evidence="3">The sequence shown here is derived from an EMBL/GenBank/DDBJ whole genome shotgun (WGS) entry which is preliminary data.</text>
</comment>
<keyword evidence="3" id="KW-0407">Ion channel</keyword>
<evidence type="ECO:0000259" key="2">
    <source>
        <dbReference type="Pfam" id="PF07885"/>
    </source>
</evidence>
<dbReference type="InterPro" id="IPR050721">
    <property type="entry name" value="Trk_Ktr_HKT_K-transport"/>
</dbReference>